<gene>
    <name evidence="7" type="ORF">HDID_LOCUS8070</name>
</gene>
<dbReference type="PANTHER" id="PTHR21716:SF4">
    <property type="entry name" value="TRANSMEMBRANE PROTEIN 245"/>
    <property type="match status" value="1"/>
</dbReference>
<feature type="transmembrane region" description="Helical" evidence="6">
    <location>
        <begin position="29"/>
        <end position="49"/>
    </location>
</feature>
<keyword evidence="4 6" id="KW-1133">Transmembrane helix</keyword>
<dbReference type="PANTHER" id="PTHR21716">
    <property type="entry name" value="TRANSMEMBRANE PROTEIN"/>
    <property type="match status" value="1"/>
</dbReference>
<keyword evidence="5 6" id="KW-0472">Membrane</keyword>
<evidence type="ECO:0000256" key="3">
    <source>
        <dbReference type="ARBA" id="ARBA00022692"/>
    </source>
</evidence>
<protein>
    <submittedName>
        <fullName evidence="9">Aa_trans domain-containing protein</fullName>
    </submittedName>
</protein>
<evidence type="ECO:0000256" key="4">
    <source>
        <dbReference type="ARBA" id="ARBA00022989"/>
    </source>
</evidence>
<dbReference type="WBParaSite" id="HDID_0000807201-mRNA-1">
    <property type="protein sequence ID" value="HDID_0000807201-mRNA-1"/>
    <property type="gene ID" value="HDID_0000807201"/>
</dbReference>
<reference evidence="7 8" key="2">
    <citation type="submission" date="2018-11" db="EMBL/GenBank/DDBJ databases">
        <authorList>
            <consortium name="Pathogen Informatics"/>
        </authorList>
    </citation>
    <scope>NUCLEOTIDE SEQUENCE [LARGE SCALE GENOMIC DNA]</scope>
</reference>
<evidence type="ECO:0000256" key="2">
    <source>
        <dbReference type="ARBA" id="ARBA00009773"/>
    </source>
</evidence>
<evidence type="ECO:0000256" key="5">
    <source>
        <dbReference type="ARBA" id="ARBA00023136"/>
    </source>
</evidence>
<organism evidence="9">
    <name type="scientific">Hymenolepis diminuta</name>
    <name type="common">Rat tapeworm</name>
    <dbReference type="NCBI Taxonomy" id="6216"/>
    <lineage>
        <taxon>Eukaryota</taxon>
        <taxon>Metazoa</taxon>
        <taxon>Spiralia</taxon>
        <taxon>Lophotrochozoa</taxon>
        <taxon>Platyhelminthes</taxon>
        <taxon>Cestoda</taxon>
        <taxon>Eucestoda</taxon>
        <taxon>Cyclophyllidea</taxon>
        <taxon>Hymenolepididae</taxon>
        <taxon>Hymenolepis</taxon>
    </lineage>
</organism>
<dbReference type="Proteomes" id="UP000274504">
    <property type="component" value="Unassembled WGS sequence"/>
</dbReference>
<dbReference type="InterPro" id="IPR002549">
    <property type="entry name" value="AI-2E-like"/>
</dbReference>
<reference evidence="9" key="1">
    <citation type="submission" date="2017-02" db="UniProtKB">
        <authorList>
            <consortium name="WormBaseParasite"/>
        </authorList>
    </citation>
    <scope>IDENTIFICATION</scope>
</reference>
<comment type="subcellular location">
    <subcellularLocation>
        <location evidence="1">Membrane</location>
        <topology evidence="1">Multi-pass membrane protein</topology>
    </subcellularLocation>
</comment>
<proteinExistence type="inferred from homology"/>
<dbReference type="OrthoDB" id="5970161at2759"/>
<evidence type="ECO:0000313" key="7">
    <source>
        <dbReference type="EMBL" id="VDL60388.1"/>
    </source>
</evidence>
<evidence type="ECO:0000313" key="9">
    <source>
        <dbReference type="WBParaSite" id="HDID_0000807201-mRNA-1"/>
    </source>
</evidence>
<accession>A0A0R3SS45</accession>
<comment type="similarity">
    <text evidence="2">Belongs to the autoinducer-2 exporter (AI-2E) (TC 2.A.86) family.</text>
</comment>
<dbReference type="GO" id="GO:0016020">
    <property type="term" value="C:membrane"/>
    <property type="evidence" value="ECO:0007669"/>
    <property type="project" value="UniProtKB-SubCell"/>
</dbReference>
<evidence type="ECO:0000256" key="1">
    <source>
        <dbReference type="ARBA" id="ARBA00004141"/>
    </source>
</evidence>
<sequence>MRLSDAGHPYLTGLSIAGGLYYCGTEGVFIGPMILCCMLVGVNLYRLLLAQSTGSLQQSFGLLHCHHSTYEFNSAVPLIRSPVVQRRNS</sequence>
<dbReference type="AlphaFoldDB" id="A0A0R3SS45"/>
<name>A0A0R3SS45_HYMDI</name>
<evidence type="ECO:0000256" key="6">
    <source>
        <dbReference type="SAM" id="Phobius"/>
    </source>
</evidence>
<dbReference type="EMBL" id="UYSG01011021">
    <property type="protein sequence ID" value="VDL60388.1"/>
    <property type="molecule type" value="Genomic_DNA"/>
</dbReference>
<keyword evidence="3 6" id="KW-0812">Transmembrane</keyword>
<evidence type="ECO:0000313" key="8">
    <source>
        <dbReference type="Proteomes" id="UP000274504"/>
    </source>
</evidence>